<feature type="transmembrane region" description="Helical" evidence="2">
    <location>
        <begin position="186"/>
        <end position="210"/>
    </location>
</feature>
<keyword evidence="2" id="KW-0812">Transmembrane</keyword>
<dbReference type="Proteomes" id="UP000230564">
    <property type="component" value="Unassembled WGS sequence"/>
</dbReference>
<reference evidence="3 4" key="1">
    <citation type="submission" date="2017-09" db="EMBL/GenBank/DDBJ databases">
        <title>Depth-based differentiation of microbial function through sediment-hosted aquifers and enrichment of novel symbionts in the deep terrestrial subsurface.</title>
        <authorList>
            <person name="Probst A.J."/>
            <person name="Ladd B."/>
            <person name="Jarett J.K."/>
            <person name="Geller-Mcgrath D.E."/>
            <person name="Sieber C.M."/>
            <person name="Emerson J.B."/>
            <person name="Anantharaman K."/>
            <person name="Thomas B.C."/>
            <person name="Malmstrom R."/>
            <person name="Stieglmeier M."/>
            <person name="Klingl A."/>
            <person name="Woyke T."/>
            <person name="Ryan C.M."/>
            <person name="Banfield J.F."/>
        </authorList>
    </citation>
    <scope>NUCLEOTIDE SEQUENCE [LARGE SCALE GENOMIC DNA]</scope>
    <source>
        <strain evidence="3">CG11_big_fil_rev_8_21_14_0_20_36_20</strain>
    </source>
</reference>
<accession>A0A2H0ND80</accession>
<comment type="caution">
    <text evidence="3">The sequence shown here is derived from an EMBL/GenBank/DDBJ whole genome shotgun (WGS) entry which is preliminary data.</text>
</comment>
<evidence type="ECO:0000313" key="3">
    <source>
        <dbReference type="EMBL" id="PIR06851.1"/>
    </source>
</evidence>
<dbReference type="InterPro" id="IPR007813">
    <property type="entry name" value="PilN"/>
</dbReference>
<evidence type="ECO:0000256" key="1">
    <source>
        <dbReference type="SAM" id="MobiDB-lite"/>
    </source>
</evidence>
<name>A0A2H0ND80_9BACT</name>
<evidence type="ECO:0008006" key="5">
    <source>
        <dbReference type="Google" id="ProtNLM"/>
    </source>
</evidence>
<evidence type="ECO:0000256" key="2">
    <source>
        <dbReference type="SAM" id="Phobius"/>
    </source>
</evidence>
<dbReference type="AlphaFoldDB" id="A0A2H0ND80"/>
<gene>
    <name evidence="3" type="ORF">COV55_01975</name>
</gene>
<evidence type="ECO:0000313" key="4">
    <source>
        <dbReference type="Proteomes" id="UP000230564"/>
    </source>
</evidence>
<keyword evidence="2" id="KW-0472">Membrane</keyword>
<dbReference type="Pfam" id="PF05137">
    <property type="entry name" value="PilN"/>
    <property type="match status" value="1"/>
</dbReference>
<dbReference type="EMBL" id="PCWQ01000008">
    <property type="protein sequence ID" value="PIR06851.1"/>
    <property type="molecule type" value="Genomic_DNA"/>
</dbReference>
<organism evidence="3 4">
    <name type="scientific">Candidatus Komeilibacteria bacterium CG11_big_fil_rev_8_21_14_0_20_36_20</name>
    <dbReference type="NCBI Taxonomy" id="1974477"/>
    <lineage>
        <taxon>Bacteria</taxon>
        <taxon>Candidatus Komeiliibacteriota</taxon>
    </lineage>
</organism>
<protein>
    <recommendedName>
        <fullName evidence="5">PilN domain-containing protein</fullName>
    </recommendedName>
</protein>
<keyword evidence="2" id="KW-1133">Transmembrane helix</keyword>
<proteinExistence type="predicted"/>
<feature type="region of interest" description="Disordered" evidence="1">
    <location>
        <begin position="73"/>
        <end position="116"/>
    </location>
</feature>
<sequence>MENKNINLMPEELRSKEFNALNKGKQDFQPDLVVPGAQDEFKLKKDKGESGAKKKNPFWRRWFKSSADTKKIRRPEEPLLVRELKKNGKQVEEQPEKKPAPLLAEEPKDKKDEVKAIEQKSGQDFSMPELVLKKPAKQRVISTEDQSEDASKFHQPTSRVRARFIDEGGGVDLIPVSTKIRSWKQIIHLLVISVLASLGVLVLLYLVLFIQGARVENNQEAKVRTISELEEQILSFEKINQDINQDGQQIELVYNLLNRHIYWTNFFNLLEKYTVEEVYYNGLTAGNNGALTLDAVGSSFDAIARQLKILQQPEAIEFVTLAEITSAEFNDQGVEFSITLILNPDLFYYDNNE</sequence>